<dbReference type="InterPro" id="IPR025164">
    <property type="entry name" value="Toastrack_DUF4097"/>
</dbReference>
<protein>
    <recommendedName>
        <fullName evidence="3">DUF4097 domain-containing protein</fullName>
    </recommendedName>
</protein>
<evidence type="ECO:0000256" key="2">
    <source>
        <dbReference type="SAM" id="Phobius"/>
    </source>
</evidence>
<accession>A0ABP8P817</accession>
<dbReference type="Pfam" id="PF13349">
    <property type="entry name" value="DUF4097"/>
    <property type="match status" value="1"/>
</dbReference>
<feature type="compositionally biased region" description="Basic and acidic residues" evidence="1">
    <location>
        <begin position="244"/>
        <end position="261"/>
    </location>
</feature>
<gene>
    <name evidence="4" type="ORF">GCM10023191_003700</name>
</gene>
<dbReference type="RefSeq" id="WP_345456471.1">
    <property type="nucleotide sequence ID" value="NZ_BAABHF010000009.1"/>
</dbReference>
<keyword evidence="2" id="KW-0812">Transmembrane</keyword>
<proteinExistence type="predicted"/>
<feature type="region of interest" description="Disordered" evidence="1">
    <location>
        <begin position="237"/>
        <end position="275"/>
    </location>
</feature>
<evidence type="ECO:0000259" key="3">
    <source>
        <dbReference type="Pfam" id="PF13349"/>
    </source>
</evidence>
<evidence type="ECO:0000256" key="1">
    <source>
        <dbReference type="SAM" id="MobiDB-lite"/>
    </source>
</evidence>
<dbReference type="EMBL" id="BAABHF010000009">
    <property type="protein sequence ID" value="GAA4482919.1"/>
    <property type="molecule type" value="Genomic_DNA"/>
</dbReference>
<comment type="caution">
    <text evidence="4">The sequence shown here is derived from an EMBL/GenBank/DDBJ whole genome shotgun (WGS) entry which is preliminary data.</text>
</comment>
<evidence type="ECO:0000313" key="4">
    <source>
        <dbReference type="EMBL" id="GAA4482919.1"/>
    </source>
</evidence>
<keyword evidence="5" id="KW-1185">Reference proteome</keyword>
<keyword evidence="2" id="KW-0472">Membrane</keyword>
<dbReference type="Proteomes" id="UP001500503">
    <property type="component" value="Unassembled WGS sequence"/>
</dbReference>
<reference evidence="5" key="1">
    <citation type="journal article" date="2019" name="Int. J. Syst. Evol. Microbiol.">
        <title>The Global Catalogue of Microorganisms (GCM) 10K type strain sequencing project: providing services to taxonomists for standard genome sequencing and annotation.</title>
        <authorList>
            <consortium name="The Broad Institute Genomics Platform"/>
            <consortium name="The Broad Institute Genome Sequencing Center for Infectious Disease"/>
            <person name="Wu L."/>
            <person name="Ma J."/>
        </authorList>
    </citation>
    <scope>NUCLEOTIDE SEQUENCE [LARGE SCALE GENOMIC DNA]</scope>
    <source>
        <strain evidence="5">JCM 17933</strain>
    </source>
</reference>
<feature type="transmembrane region" description="Helical" evidence="2">
    <location>
        <begin position="20"/>
        <end position="38"/>
    </location>
</feature>
<keyword evidence="2" id="KW-1133">Transmembrane helix</keyword>
<organism evidence="4 5">
    <name type="scientific">Actinoallomurus oryzae</name>
    <dbReference type="NCBI Taxonomy" id="502180"/>
    <lineage>
        <taxon>Bacteria</taxon>
        <taxon>Bacillati</taxon>
        <taxon>Actinomycetota</taxon>
        <taxon>Actinomycetes</taxon>
        <taxon>Streptosporangiales</taxon>
        <taxon>Thermomonosporaceae</taxon>
        <taxon>Actinoallomurus</taxon>
    </lineage>
</organism>
<sequence>MTETATEPPVTGTERPRRRGVWIAVAAATAFTAIVPLGEQAWGRLFRQTETVPAVSYAHAITALEVEAGSGSVTVGTGPPGRVAVGRTLRWTLGKPNVGQSWNGDTLVIKADCGAHATLFSGPGCDVDLNVRVPAGITVRATVSSGTITAQGLAGPVRLQARSGSVNIARTHGPVWARANSGSVNGTDLSSPQVDVGTSSGAVGLGFADAPQQVTAKATSGSVTVALPRGFRYRVNGTSSSGDLRVDDGLRDDGSSHRIEVSTRSGAARVRYGPS</sequence>
<feature type="domain" description="DUF4097" evidence="3">
    <location>
        <begin position="138"/>
        <end position="268"/>
    </location>
</feature>
<name>A0ABP8P817_9ACTN</name>
<evidence type="ECO:0000313" key="5">
    <source>
        <dbReference type="Proteomes" id="UP001500503"/>
    </source>
</evidence>